<dbReference type="Pfam" id="PF09414">
    <property type="entry name" value="RNA_ligase"/>
    <property type="match status" value="1"/>
</dbReference>
<gene>
    <name evidence="2" type="ORF">GGE15_004317</name>
</gene>
<feature type="domain" description="RNA ligase" evidence="1">
    <location>
        <begin position="79"/>
        <end position="229"/>
    </location>
</feature>
<dbReference type="SUPFAM" id="SSF56091">
    <property type="entry name" value="DNA ligase/mRNA capping enzyme, catalytic domain"/>
    <property type="match status" value="1"/>
</dbReference>
<dbReference type="Gene3D" id="3.30.470.30">
    <property type="entry name" value="DNA ligase/mRNA capping enzyme"/>
    <property type="match status" value="1"/>
</dbReference>
<name>A0A7W6XW15_9HYPH</name>
<dbReference type="InterPro" id="IPR052732">
    <property type="entry name" value="Cell-binding_unc_protein"/>
</dbReference>
<dbReference type="EMBL" id="JACIHI010000010">
    <property type="protein sequence ID" value="MBB4441038.1"/>
    <property type="molecule type" value="Genomic_DNA"/>
</dbReference>
<dbReference type="InterPro" id="IPR021122">
    <property type="entry name" value="RNA_ligase_dom_REL/Rnl2"/>
</dbReference>
<protein>
    <recommendedName>
        <fullName evidence="1">RNA ligase domain-containing protein</fullName>
    </recommendedName>
</protein>
<comment type="caution">
    <text evidence="2">The sequence shown here is derived from an EMBL/GenBank/DDBJ whole genome shotgun (WGS) entry which is preliminary data.</text>
</comment>
<evidence type="ECO:0000313" key="2">
    <source>
        <dbReference type="EMBL" id="MBB4441038.1"/>
    </source>
</evidence>
<proteinExistence type="predicted"/>
<accession>A0A7W6XW15</accession>
<evidence type="ECO:0000313" key="3">
    <source>
        <dbReference type="Proteomes" id="UP000533724"/>
    </source>
</evidence>
<sequence>MTIAEDADPRTIVSSIKARRYVPSRAAYSPKVTLHCAIANGYAVITMKKYGRTYHLAISPGATSDDKVMAMLDGLMIGDLVITEKMDGENTTIYRGGSHARSPDSRYHSSRDWLKAFAASISPQLADGERIVGENLYARHSIGYDDLPSYFLGFAWIIDDKVQSWDLTQARFEELGIVPVSTLYRGPYKAGLFEDTAASLDKTKQEGFVVRIADAFLETEMPVRMGKYVRDNHVQSETHWMQSELIPNRLANS</sequence>
<dbReference type="Proteomes" id="UP000533724">
    <property type="component" value="Unassembled WGS sequence"/>
</dbReference>
<dbReference type="AlphaFoldDB" id="A0A7W6XW15"/>
<dbReference type="PANTHER" id="PTHR43883:SF1">
    <property type="entry name" value="GLUCONOKINASE"/>
    <property type="match status" value="1"/>
</dbReference>
<organism evidence="2 3">
    <name type="scientific">Rhizobium esperanzae</name>
    <dbReference type="NCBI Taxonomy" id="1967781"/>
    <lineage>
        <taxon>Bacteria</taxon>
        <taxon>Pseudomonadati</taxon>
        <taxon>Pseudomonadota</taxon>
        <taxon>Alphaproteobacteria</taxon>
        <taxon>Hyphomicrobiales</taxon>
        <taxon>Rhizobiaceae</taxon>
        <taxon>Rhizobium/Agrobacterium group</taxon>
        <taxon>Rhizobium</taxon>
    </lineage>
</organism>
<dbReference type="PANTHER" id="PTHR43883">
    <property type="entry name" value="SLR0207 PROTEIN"/>
    <property type="match status" value="1"/>
</dbReference>
<reference evidence="2 3" key="1">
    <citation type="submission" date="2020-08" db="EMBL/GenBank/DDBJ databases">
        <title>Genomic Encyclopedia of Type Strains, Phase IV (KMG-V): Genome sequencing to study the core and pangenomes of soil and plant-associated prokaryotes.</title>
        <authorList>
            <person name="Whitman W."/>
        </authorList>
    </citation>
    <scope>NUCLEOTIDE SEQUENCE [LARGE SCALE GENOMIC DNA]</scope>
    <source>
        <strain evidence="2 3">SEMIA 414</strain>
    </source>
</reference>
<evidence type="ECO:0000259" key="1">
    <source>
        <dbReference type="Pfam" id="PF09414"/>
    </source>
</evidence>